<keyword evidence="1" id="KW-0812">Transmembrane</keyword>
<evidence type="ECO:0000313" key="2">
    <source>
        <dbReference type="EMBL" id="QOV44576.1"/>
    </source>
</evidence>
<keyword evidence="1" id="KW-1133">Transmembrane helix</keyword>
<accession>A0A7M2T7A8</accession>
<feature type="transmembrane region" description="Helical" evidence="1">
    <location>
        <begin position="146"/>
        <end position="175"/>
    </location>
</feature>
<organism evidence="2 3">
    <name type="scientific">Streptomyces chromofuscus</name>
    <dbReference type="NCBI Taxonomy" id="42881"/>
    <lineage>
        <taxon>Bacteria</taxon>
        <taxon>Bacillati</taxon>
        <taxon>Actinomycetota</taxon>
        <taxon>Actinomycetes</taxon>
        <taxon>Kitasatosporales</taxon>
        <taxon>Streptomycetaceae</taxon>
        <taxon>Streptomyces</taxon>
    </lineage>
</organism>
<keyword evidence="3" id="KW-1185">Reference proteome</keyword>
<proteinExistence type="predicted"/>
<dbReference type="EMBL" id="CP063374">
    <property type="protein sequence ID" value="QOV44576.1"/>
    <property type="molecule type" value="Genomic_DNA"/>
</dbReference>
<feature type="transmembrane region" description="Helical" evidence="1">
    <location>
        <begin position="66"/>
        <end position="86"/>
    </location>
</feature>
<dbReference type="KEGG" id="schf:IPT68_00555"/>
<feature type="transmembrane region" description="Helical" evidence="1">
    <location>
        <begin position="181"/>
        <end position="200"/>
    </location>
</feature>
<sequence>MKDLKSVDVGTPHAQFLATEHWSLLATRSMTWQEIFSRTGTYLTVLSASVVALSLVANATRFGSGFTTFALLVLPVVLLVGFGTYFRLIEADIEDTWLIIGMNRLRHAYVELAPELEPYFIASHHDDPPGIWTTYSFRRRIGVTHWLSGSPVVIGVTNSVVTGVLAAVACAAAGTGDTLRTLVGSATAILTAVVLGFLGLRKVHEVSRSYQPRFPSTEAQPSAD</sequence>
<evidence type="ECO:0000313" key="3">
    <source>
        <dbReference type="Proteomes" id="UP000594008"/>
    </source>
</evidence>
<evidence type="ECO:0000256" key="1">
    <source>
        <dbReference type="SAM" id="Phobius"/>
    </source>
</evidence>
<reference evidence="2 3" key="1">
    <citation type="submission" date="2020-10" db="EMBL/GenBank/DDBJ databases">
        <title>Streptomyces chromofuscus complate genome analysis.</title>
        <authorList>
            <person name="Anwar N."/>
        </authorList>
    </citation>
    <scope>NUCLEOTIDE SEQUENCE [LARGE SCALE GENOMIC DNA]</scope>
    <source>
        <strain evidence="2 3">DSM 40273</strain>
    </source>
</reference>
<gene>
    <name evidence="2" type="ORF">IPT68_00555</name>
</gene>
<feature type="transmembrane region" description="Helical" evidence="1">
    <location>
        <begin position="40"/>
        <end position="60"/>
    </location>
</feature>
<keyword evidence="1" id="KW-0472">Membrane</keyword>
<dbReference type="RefSeq" id="WP_194074040.1">
    <property type="nucleotide sequence ID" value="NZ_CP063374.1"/>
</dbReference>
<name>A0A7M2T7A8_STRCW</name>
<protein>
    <submittedName>
        <fullName evidence="2">Uncharacterized protein</fullName>
    </submittedName>
</protein>
<dbReference type="Proteomes" id="UP000594008">
    <property type="component" value="Chromosome"/>
</dbReference>
<dbReference type="AlphaFoldDB" id="A0A7M2T7A8"/>